<organism evidence="1 2">
    <name type="scientific">Mucilaginibacter gossypii</name>
    <dbReference type="NCBI Taxonomy" id="551996"/>
    <lineage>
        <taxon>Bacteria</taxon>
        <taxon>Pseudomonadati</taxon>
        <taxon>Bacteroidota</taxon>
        <taxon>Sphingobacteriia</taxon>
        <taxon>Sphingobacteriales</taxon>
        <taxon>Sphingobacteriaceae</taxon>
        <taxon>Mucilaginibacter</taxon>
    </lineage>
</organism>
<proteinExistence type="predicted"/>
<dbReference type="EMBL" id="FNCG01000003">
    <property type="protein sequence ID" value="SDG39926.1"/>
    <property type="molecule type" value="Genomic_DNA"/>
</dbReference>
<evidence type="ECO:0000313" key="2">
    <source>
        <dbReference type="Proteomes" id="UP000199705"/>
    </source>
</evidence>
<protein>
    <submittedName>
        <fullName evidence="1">Uncharacterized protein</fullName>
    </submittedName>
</protein>
<dbReference type="AlphaFoldDB" id="A0A1G7TXB8"/>
<accession>A0A1G7TXB8</accession>
<name>A0A1G7TXB8_9SPHI</name>
<sequence length="30" mass="3526">MDDELILKMFHLFLYFAGRIVAGNLLQPFL</sequence>
<gene>
    <name evidence="1" type="ORF">SAMN05192573_103298</name>
</gene>
<dbReference type="Proteomes" id="UP000199705">
    <property type="component" value="Unassembled WGS sequence"/>
</dbReference>
<reference evidence="2" key="1">
    <citation type="submission" date="2016-10" db="EMBL/GenBank/DDBJ databases">
        <authorList>
            <person name="Varghese N."/>
            <person name="Submissions S."/>
        </authorList>
    </citation>
    <scope>NUCLEOTIDE SEQUENCE [LARGE SCALE GENOMIC DNA]</scope>
    <source>
        <strain evidence="2">Gh-67</strain>
    </source>
</reference>
<evidence type="ECO:0000313" key="1">
    <source>
        <dbReference type="EMBL" id="SDG39926.1"/>
    </source>
</evidence>
<keyword evidence="2" id="KW-1185">Reference proteome</keyword>